<protein>
    <submittedName>
        <fullName evidence="4">Beta-lactamase/transpeptidase-like protein</fullName>
    </submittedName>
</protein>
<evidence type="ECO:0000259" key="3">
    <source>
        <dbReference type="Pfam" id="PF00144"/>
    </source>
</evidence>
<dbReference type="AlphaFoldDB" id="A0A6A5XS45"/>
<dbReference type="PANTHER" id="PTHR43283:SF17">
    <property type="entry name" value="(LOVD), PUTATIVE (AFU_ORTHOLOGUE AFUA_5G00920)-RELATED"/>
    <property type="match status" value="1"/>
</dbReference>
<keyword evidence="2" id="KW-0378">Hydrolase</keyword>
<feature type="domain" description="Beta-lactamase-related" evidence="3">
    <location>
        <begin position="24"/>
        <end position="380"/>
    </location>
</feature>
<dbReference type="PANTHER" id="PTHR43283">
    <property type="entry name" value="BETA-LACTAMASE-RELATED"/>
    <property type="match status" value="1"/>
</dbReference>
<dbReference type="OrthoDB" id="428260at2759"/>
<comment type="similarity">
    <text evidence="1">Belongs to the class-A beta-lactamase family.</text>
</comment>
<keyword evidence="5" id="KW-1185">Reference proteome</keyword>
<evidence type="ECO:0000256" key="1">
    <source>
        <dbReference type="ARBA" id="ARBA00009009"/>
    </source>
</evidence>
<dbReference type="SUPFAM" id="SSF56601">
    <property type="entry name" value="beta-lactamase/transpeptidase-like"/>
    <property type="match status" value="1"/>
</dbReference>
<dbReference type="RefSeq" id="XP_033384494.1">
    <property type="nucleotide sequence ID" value="XM_033527999.1"/>
</dbReference>
<reference evidence="4" key="1">
    <citation type="journal article" date="2020" name="Stud. Mycol.">
        <title>101 Dothideomycetes genomes: a test case for predicting lifestyles and emergence of pathogens.</title>
        <authorList>
            <person name="Haridas S."/>
            <person name="Albert R."/>
            <person name="Binder M."/>
            <person name="Bloem J."/>
            <person name="Labutti K."/>
            <person name="Salamov A."/>
            <person name="Andreopoulos B."/>
            <person name="Baker S."/>
            <person name="Barry K."/>
            <person name="Bills G."/>
            <person name="Bluhm B."/>
            <person name="Cannon C."/>
            <person name="Castanera R."/>
            <person name="Culley D."/>
            <person name="Daum C."/>
            <person name="Ezra D."/>
            <person name="Gonzalez J."/>
            <person name="Henrissat B."/>
            <person name="Kuo A."/>
            <person name="Liang C."/>
            <person name="Lipzen A."/>
            <person name="Lutzoni F."/>
            <person name="Magnuson J."/>
            <person name="Mondo S."/>
            <person name="Nolan M."/>
            <person name="Ohm R."/>
            <person name="Pangilinan J."/>
            <person name="Park H.-J."/>
            <person name="Ramirez L."/>
            <person name="Alfaro M."/>
            <person name="Sun H."/>
            <person name="Tritt A."/>
            <person name="Yoshinaga Y."/>
            <person name="Zwiers L.-H."/>
            <person name="Turgeon B."/>
            <person name="Goodwin S."/>
            <person name="Spatafora J."/>
            <person name="Crous P."/>
            <person name="Grigoriev I."/>
        </authorList>
    </citation>
    <scope>NUCLEOTIDE SEQUENCE</scope>
    <source>
        <strain evidence="4">CBS 175.79</strain>
    </source>
</reference>
<dbReference type="InterPro" id="IPR050789">
    <property type="entry name" value="Diverse_Enzym_Activities"/>
</dbReference>
<name>A0A6A5XS45_9PLEO</name>
<proteinExistence type="inferred from homology"/>
<gene>
    <name evidence="4" type="ORF">BU24DRAFT_422497</name>
</gene>
<evidence type="ECO:0000313" key="5">
    <source>
        <dbReference type="Proteomes" id="UP000799778"/>
    </source>
</evidence>
<dbReference type="Gene3D" id="3.40.710.10">
    <property type="entry name" value="DD-peptidase/beta-lactamase superfamily"/>
    <property type="match status" value="1"/>
</dbReference>
<dbReference type="Pfam" id="PF00144">
    <property type="entry name" value="Beta-lactamase"/>
    <property type="match status" value="1"/>
</dbReference>
<dbReference type="GO" id="GO:0016787">
    <property type="term" value="F:hydrolase activity"/>
    <property type="evidence" value="ECO:0007669"/>
    <property type="project" value="UniProtKB-KW"/>
</dbReference>
<dbReference type="EMBL" id="ML978069">
    <property type="protein sequence ID" value="KAF2016155.1"/>
    <property type="molecule type" value="Genomic_DNA"/>
</dbReference>
<dbReference type="InterPro" id="IPR012338">
    <property type="entry name" value="Beta-lactam/transpept-like"/>
</dbReference>
<dbReference type="InterPro" id="IPR001466">
    <property type="entry name" value="Beta-lactam-related"/>
</dbReference>
<dbReference type="GeneID" id="54285396"/>
<evidence type="ECO:0000313" key="4">
    <source>
        <dbReference type="EMBL" id="KAF2016155.1"/>
    </source>
</evidence>
<organism evidence="4 5">
    <name type="scientific">Aaosphaeria arxii CBS 175.79</name>
    <dbReference type="NCBI Taxonomy" id="1450172"/>
    <lineage>
        <taxon>Eukaryota</taxon>
        <taxon>Fungi</taxon>
        <taxon>Dikarya</taxon>
        <taxon>Ascomycota</taxon>
        <taxon>Pezizomycotina</taxon>
        <taxon>Dothideomycetes</taxon>
        <taxon>Pleosporomycetidae</taxon>
        <taxon>Pleosporales</taxon>
        <taxon>Pleosporales incertae sedis</taxon>
        <taxon>Aaosphaeria</taxon>
    </lineage>
</organism>
<accession>A0A6A5XS45</accession>
<sequence length="398" mass="42377">MSSSLAASVDGATTSSNPTQLGIVVTAVNSQGEIVISHSSGKTSLKPDAIPITVGSIYRLASATKIITSIAALRLVQSGKLSLDDASLIERHLPEMWSQEIFTSVPGQLPFTYKKRQNPITLRHLLSHTSGSGADILDPRLMAWRKERGEQCMTLTGAVVEGNSTPGLFEPGEGWSYGGGLNWTGLLIERVSGVRLGQFLRKEVFDVLGCDERIGFEGELEGKEKVMLVTKAKKGEALREVPPVPVRAELGGGALLSSTANFVKILQDIINPTSKLLETKWLDELFAPQLQSAPSLKALQGSVPMFSPLTGPLTSSVPLSAVNHGLGGLLITEDSSELGKTKGTLAWGGAFNCVWFANRQQGIAGYYASSIFPPGDPETSGFWAQFVREAWGKAGGGQ</sequence>
<evidence type="ECO:0000256" key="2">
    <source>
        <dbReference type="ARBA" id="ARBA00022801"/>
    </source>
</evidence>
<dbReference type="Proteomes" id="UP000799778">
    <property type="component" value="Unassembled WGS sequence"/>
</dbReference>